<feature type="domain" description="C2" evidence="19">
    <location>
        <begin position="1"/>
        <end position="122"/>
    </location>
</feature>
<keyword evidence="9" id="KW-0732">Signal</keyword>
<dbReference type="eggNOG" id="KOG0619">
    <property type="taxonomic scope" value="Eukaryota"/>
</dbReference>
<feature type="compositionally biased region" description="Basic and acidic residues" evidence="18">
    <location>
        <begin position="1523"/>
        <end position="1534"/>
    </location>
</feature>
<dbReference type="GO" id="GO:0046872">
    <property type="term" value="F:metal ion binding"/>
    <property type="evidence" value="ECO:0007669"/>
    <property type="project" value="UniProtKB-KW"/>
</dbReference>
<dbReference type="EnsemblPlants" id="Bra001854.1">
    <property type="protein sequence ID" value="Bra001854.1-P"/>
    <property type="gene ID" value="Bra001854"/>
</dbReference>
<keyword evidence="17" id="KW-0675">Receptor</keyword>
<evidence type="ECO:0000256" key="13">
    <source>
        <dbReference type="ARBA" id="ARBA00022963"/>
    </source>
</evidence>
<dbReference type="InParanoid" id="M4CCC4"/>
<dbReference type="GO" id="GO:0009395">
    <property type="term" value="P:phospholipid catabolic process"/>
    <property type="evidence" value="ECO:0000318"/>
    <property type="project" value="GO_Central"/>
</dbReference>
<dbReference type="SMART" id="SM00155">
    <property type="entry name" value="PLDc"/>
    <property type="match status" value="2"/>
</dbReference>
<evidence type="ECO:0000256" key="10">
    <source>
        <dbReference type="ARBA" id="ARBA00022737"/>
    </source>
</evidence>
<evidence type="ECO:0000313" key="22">
    <source>
        <dbReference type="Proteomes" id="UP000011750"/>
    </source>
</evidence>
<name>M4CCC4_BRACM</name>
<keyword evidence="22" id="KW-1185">Reference proteome</keyword>
<evidence type="ECO:0000256" key="7">
    <source>
        <dbReference type="ARBA" id="ARBA00022692"/>
    </source>
</evidence>
<dbReference type="Pfam" id="PF00560">
    <property type="entry name" value="LRR_1"/>
    <property type="match status" value="6"/>
</dbReference>
<dbReference type="SUPFAM" id="SSF52058">
    <property type="entry name" value="L domain-like"/>
    <property type="match status" value="2"/>
</dbReference>
<dbReference type="SMART" id="SM00239">
    <property type="entry name" value="C2"/>
    <property type="match status" value="1"/>
</dbReference>
<evidence type="ECO:0000256" key="2">
    <source>
        <dbReference type="ARBA" id="ARBA00001913"/>
    </source>
</evidence>
<evidence type="ECO:0000256" key="4">
    <source>
        <dbReference type="ARBA" id="ARBA00010683"/>
    </source>
</evidence>
<evidence type="ECO:0000256" key="8">
    <source>
        <dbReference type="ARBA" id="ARBA00022723"/>
    </source>
</evidence>
<keyword evidence="15" id="KW-0443">Lipid metabolism</keyword>
<evidence type="ECO:0000256" key="16">
    <source>
        <dbReference type="ARBA" id="ARBA00023136"/>
    </source>
</evidence>
<dbReference type="SUPFAM" id="SSF49562">
    <property type="entry name" value="C2 domain (Calcium/lipid-binding domain, CaLB)"/>
    <property type="match status" value="1"/>
</dbReference>
<dbReference type="InterPro" id="IPR000008">
    <property type="entry name" value="C2_dom"/>
</dbReference>
<evidence type="ECO:0000256" key="14">
    <source>
        <dbReference type="ARBA" id="ARBA00022989"/>
    </source>
</evidence>
<keyword evidence="16" id="KW-0472">Membrane</keyword>
<dbReference type="InterPro" id="IPR003591">
    <property type="entry name" value="Leu-rich_rpt_typical-subtyp"/>
</dbReference>
<sequence>MSMEGSSNGSLRLVLLHGNLDVWVKEAKNLPNMDRFRRYKKNSTSDPFVTVSIAGAKIGTTFVVDNDENPVWKQHFYVPVAHHAKVVKFVVKDSDRFGAKFIGDVGIPTEELCSGNTIEGLFPILDSSGKPCKKGAVLSLSIQYSPVEMMKVYQMGVGNECEGVPGTYFPLRKGGRVTLYQDAHVEDGTLPSVDLDGGMKYIHGKCWEDMADAIRQAKNLIYITGWSVYHTVRLVRRNNDPTDGTLGDLLKERSQEGVRVLLLVWDDPISWSFLGYRTEVQTIYTHHQKTVIVDAEAAQGRRKIVAFVGGIDVCKGRFDTPKHPLFTTLKTLHKDDFYNNCFGTTEDDGPRQPWHDLHSMIDGPAAYDVLANFEQRWLKASEKRHRISIHRSSSEDALLKIDRIPNIMGLSEASFVDDNDPESWHVQVFRSIDSTSVKGFPEDSKEASARNLQCGKNILIDMSIHTAYVKAIRSAQHFIYIENQYFFGSSFNWDSHKIVGANNLIPMEIALKIANKIRARENFAAYIVIPMLPEGDPTGIVTQSILQYQYKTMQMMYLTIYKALVEAELDGQYEPQDYLNFFCLGTREVADGNVNNNTKEEDGPQVEALKSRRFMIYVHSKGMIVDDEFVLIGSANINERSLEGSRDTEIAMGGYQPHHSWAKKGSHPRGQIFGYRMSLWAEHLGSLEKGFENPENMECVRRVRRLSELNWRQYAAEEVTEMTSHLLKYPVQVDRAGKVSSLPGCETFPDVFVDPARHLCHPDQRDAILDFKNKFQIQKPCLDRRLKSWENNSDCCSWDGIRCDASFGDVIKLNLSDSCLHGQFNSNSTIFLLQRLPFLTTLDLSSNELSGNIPSSLGNLSKLTTLDLSGNDFSGEIPSSLGNLSKLTTLNNLSQNKFTGKVPSSLGNLLNLTELILCANNFVGEFPSSFGNLSHLTVLDLSQNNFVGEISSFFGSSDHLTDMDVGNNILHGNFPLKLLNLTKLISISISGNQFSGMLPPNMGSLSNLEFFYVEHNTFTGPIPSSSLFTIPSLTYIDLSNNQLNGTLELGNISESSRIEDLSLGDNNFMGSIPRSISKLVNLDTLDLSHLNTQGSVVDLSIFWHLKSLYSLSLSHLNTTTTLVLNAILPYLKSLHTLDLSGNHVSTENSSLVSDPPLLGELNLSGCGIFEFPELLRTQRNMKTLDISNNKITGQVPGWLWELPIIEYVSTSNNTLIGFESPTKHGISYVRKTSLSYLSGANNNFTGKIPSFICELRSLTTLDLSNNKFSGSFPSCLGNFSRSLEVLNARVRARRVRLSLECETGQQTLQQQEGWCDSIGSVEQIQAKLIKRQEGADKRERAMAYALTHQWQAGTRQLSTHSGFQPDKNNWGWNWLERWMAVRPWENRFLDSSTLREDANLNSMEQCENVHRTQMKSASRMPNTSTLVSGVSSGKATRPSLSDNDSSSPGSIPVVSKARSKLVKDDLAVEVNSRRHGAGPRSHSNPKERLSLPNSGKSLGSRSGKAIIGAGKLTQASAQNQRRRNSDPIKQRLLA</sequence>
<dbReference type="Gene3D" id="3.30.870.10">
    <property type="entry name" value="Endonuclease Chain A"/>
    <property type="match status" value="2"/>
</dbReference>
<feature type="domain" description="PLD phosphodiesterase" evidence="20">
    <location>
        <begin position="614"/>
        <end position="641"/>
    </location>
</feature>
<evidence type="ECO:0000256" key="18">
    <source>
        <dbReference type="SAM" id="MobiDB-lite"/>
    </source>
</evidence>
<dbReference type="eggNOG" id="KOG1329">
    <property type="taxonomic scope" value="Eukaryota"/>
</dbReference>
<dbReference type="PROSITE" id="PS50004">
    <property type="entry name" value="C2"/>
    <property type="match status" value="1"/>
</dbReference>
<evidence type="ECO:0000256" key="11">
    <source>
        <dbReference type="ARBA" id="ARBA00022801"/>
    </source>
</evidence>
<dbReference type="HOGENOM" id="CLU_247121_0_0_1"/>
<dbReference type="STRING" id="51351.M4CCC4"/>
<dbReference type="SUPFAM" id="SSF56024">
    <property type="entry name" value="Phospholipase D/nuclease"/>
    <property type="match status" value="2"/>
</dbReference>
<dbReference type="InterPro" id="IPR013210">
    <property type="entry name" value="LRR_N_plant-typ"/>
</dbReference>
<dbReference type="Gramene" id="Bra001854.1">
    <property type="protein sequence ID" value="Bra001854.1-P"/>
    <property type="gene ID" value="Bra001854"/>
</dbReference>
<dbReference type="SMART" id="SM00369">
    <property type="entry name" value="LRR_TYP"/>
    <property type="match status" value="6"/>
</dbReference>
<dbReference type="InterPro" id="IPR001736">
    <property type="entry name" value="PLipase_D/transphosphatidylase"/>
</dbReference>
<dbReference type="PANTHER" id="PTHR18896">
    <property type="entry name" value="PHOSPHOLIPASE D"/>
    <property type="match status" value="1"/>
</dbReference>
<reference evidence="21" key="3">
    <citation type="submission" date="2023-03" db="UniProtKB">
        <authorList>
            <consortium name="EnsemblPlants"/>
        </authorList>
    </citation>
    <scope>IDENTIFICATION</scope>
    <source>
        <strain evidence="21">cv. Chiifu-401-42</strain>
    </source>
</reference>
<keyword evidence="8" id="KW-0479">Metal-binding</keyword>
<keyword evidence="14" id="KW-1133">Transmembrane helix</keyword>
<comment type="subcellular location">
    <subcellularLocation>
        <location evidence="3">Membrane</location>
        <topology evidence="3">Single-pass membrane protein</topology>
    </subcellularLocation>
</comment>
<dbReference type="Gene3D" id="3.80.10.10">
    <property type="entry name" value="Ribonuclease Inhibitor"/>
    <property type="match status" value="5"/>
</dbReference>
<dbReference type="CDD" id="cd04015">
    <property type="entry name" value="C2_plant_PLD"/>
    <property type="match status" value="1"/>
</dbReference>
<dbReference type="InterPro" id="IPR001611">
    <property type="entry name" value="Leu-rich_rpt"/>
</dbReference>
<keyword evidence="12" id="KW-0106">Calcium</keyword>
<comment type="cofactor">
    <cofactor evidence="2">
        <name>Ca(2+)</name>
        <dbReference type="ChEBI" id="CHEBI:29108"/>
    </cofactor>
</comment>
<proteinExistence type="inferred from homology"/>
<feature type="region of interest" description="Disordered" evidence="18">
    <location>
        <begin position="1410"/>
        <end position="1534"/>
    </location>
</feature>
<comment type="similarity">
    <text evidence="4">Belongs to the phospholipase D family. C2-PLD subfamily.</text>
</comment>
<dbReference type="EC" id="3.1.4.4" evidence="5"/>
<evidence type="ECO:0000256" key="9">
    <source>
        <dbReference type="ARBA" id="ARBA00022729"/>
    </source>
</evidence>
<dbReference type="PANTHER" id="PTHR18896:SF130">
    <property type="entry name" value="PHOSPHOLIPASE D GAMMA 2-RELATED"/>
    <property type="match status" value="1"/>
</dbReference>
<dbReference type="FunFam" id="3.80.10.10:FF:000095">
    <property type="entry name" value="LRR receptor-like serine/threonine-protein kinase GSO1"/>
    <property type="match status" value="1"/>
</dbReference>
<dbReference type="FunFam" id="3.80.10.10:FF:000129">
    <property type="entry name" value="Leucine-rich repeat receptor-like kinase"/>
    <property type="match status" value="1"/>
</dbReference>
<dbReference type="Pfam" id="PF08263">
    <property type="entry name" value="LRRNT_2"/>
    <property type="match status" value="1"/>
</dbReference>
<dbReference type="OMA" id="CANNFVG"/>
<dbReference type="InterPro" id="IPR035892">
    <property type="entry name" value="C2_domain_sf"/>
</dbReference>
<dbReference type="Pfam" id="PF00168">
    <property type="entry name" value="C2"/>
    <property type="match status" value="1"/>
</dbReference>
<keyword evidence="13" id="KW-0442">Lipid degradation</keyword>
<organism evidence="21 22">
    <name type="scientific">Brassica campestris</name>
    <name type="common">Field mustard</name>
    <dbReference type="NCBI Taxonomy" id="3711"/>
    <lineage>
        <taxon>Eukaryota</taxon>
        <taxon>Viridiplantae</taxon>
        <taxon>Streptophyta</taxon>
        <taxon>Embryophyta</taxon>
        <taxon>Tracheophyta</taxon>
        <taxon>Spermatophyta</taxon>
        <taxon>Magnoliopsida</taxon>
        <taxon>eudicotyledons</taxon>
        <taxon>Gunneridae</taxon>
        <taxon>Pentapetalae</taxon>
        <taxon>rosids</taxon>
        <taxon>malvids</taxon>
        <taxon>Brassicales</taxon>
        <taxon>Brassicaceae</taxon>
        <taxon>Brassiceae</taxon>
        <taxon>Brassica</taxon>
    </lineage>
</organism>
<evidence type="ECO:0000256" key="6">
    <source>
        <dbReference type="ARBA" id="ARBA00022614"/>
    </source>
</evidence>
<keyword evidence="6" id="KW-0433">Leucine-rich repeat</keyword>
<feature type="domain" description="PLD phosphodiesterase" evidence="20">
    <location>
        <begin position="282"/>
        <end position="317"/>
    </location>
</feature>
<dbReference type="PROSITE" id="PS50035">
    <property type="entry name" value="PLD"/>
    <property type="match status" value="2"/>
</dbReference>
<accession>M4CCC4</accession>
<dbReference type="Pfam" id="PF00614">
    <property type="entry name" value="PLDc"/>
    <property type="match status" value="2"/>
</dbReference>
<dbReference type="Gene3D" id="2.60.40.150">
    <property type="entry name" value="C2 domain"/>
    <property type="match status" value="1"/>
</dbReference>
<comment type="catalytic activity">
    <reaction evidence="1">
        <text>a 1,2-diacyl-sn-glycero-3-phosphocholine + H2O = a 1,2-diacyl-sn-glycero-3-phosphate + choline + H(+)</text>
        <dbReference type="Rhea" id="RHEA:14445"/>
        <dbReference type="ChEBI" id="CHEBI:15354"/>
        <dbReference type="ChEBI" id="CHEBI:15377"/>
        <dbReference type="ChEBI" id="CHEBI:15378"/>
        <dbReference type="ChEBI" id="CHEBI:57643"/>
        <dbReference type="ChEBI" id="CHEBI:58608"/>
        <dbReference type="EC" id="3.1.4.4"/>
    </reaction>
</comment>
<evidence type="ECO:0000256" key="3">
    <source>
        <dbReference type="ARBA" id="ARBA00004167"/>
    </source>
</evidence>
<evidence type="ECO:0000256" key="17">
    <source>
        <dbReference type="ARBA" id="ARBA00023170"/>
    </source>
</evidence>
<feature type="compositionally biased region" description="Low complexity" evidence="18">
    <location>
        <begin position="1438"/>
        <end position="1450"/>
    </location>
</feature>
<protein>
    <recommendedName>
        <fullName evidence="5">phospholipase D</fullName>
        <ecNumber evidence="5">3.1.4.4</ecNumber>
    </recommendedName>
</protein>
<evidence type="ECO:0000256" key="15">
    <source>
        <dbReference type="ARBA" id="ARBA00023098"/>
    </source>
</evidence>
<evidence type="ECO:0000313" key="21">
    <source>
        <dbReference type="EnsemblPlants" id="Bra001854.1-P"/>
    </source>
</evidence>
<keyword evidence="11" id="KW-0378">Hydrolase</keyword>
<keyword evidence="7" id="KW-0812">Transmembrane</keyword>
<evidence type="ECO:0000259" key="20">
    <source>
        <dbReference type="PROSITE" id="PS50035"/>
    </source>
</evidence>
<dbReference type="InterPro" id="IPR015679">
    <property type="entry name" value="PLipase_D_fam"/>
</dbReference>
<evidence type="ECO:0000256" key="12">
    <source>
        <dbReference type="ARBA" id="ARBA00022837"/>
    </source>
</evidence>
<dbReference type="Proteomes" id="UP000011750">
    <property type="component" value="Chromosome A03"/>
</dbReference>
<dbReference type="InterPro" id="IPR032675">
    <property type="entry name" value="LRR_dom_sf"/>
</dbReference>
<evidence type="ECO:0000256" key="1">
    <source>
        <dbReference type="ARBA" id="ARBA00000798"/>
    </source>
</evidence>
<reference evidence="21 22" key="2">
    <citation type="journal article" date="2018" name="Hortic Res">
        <title>Improved Brassica rapa reference genome by single-molecule sequencing and chromosome conformation capture technologies.</title>
        <authorList>
            <person name="Zhang L."/>
            <person name="Cai X."/>
            <person name="Wu J."/>
            <person name="Liu M."/>
            <person name="Grob S."/>
            <person name="Cheng F."/>
            <person name="Liang J."/>
            <person name="Cai C."/>
            <person name="Liu Z."/>
            <person name="Liu B."/>
            <person name="Wang F."/>
            <person name="Li S."/>
            <person name="Liu F."/>
            <person name="Li X."/>
            <person name="Cheng L."/>
            <person name="Yang W."/>
            <person name="Li M.H."/>
            <person name="Grossniklaus U."/>
            <person name="Zheng H."/>
            <person name="Wang X."/>
        </authorList>
    </citation>
    <scope>NUCLEOTIDE SEQUENCE [LARGE SCALE GENOMIC DNA]</scope>
    <source>
        <strain evidence="21 22">cv. Chiifu-401-42</strain>
    </source>
</reference>
<dbReference type="GO" id="GO:0005886">
    <property type="term" value="C:plasma membrane"/>
    <property type="evidence" value="ECO:0000318"/>
    <property type="project" value="GO_Central"/>
</dbReference>
<keyword evidence="10" id="KW-0677">Repeat</keyword>
<feature type="compositionally biased region" description="Polar residues" evidence="18">
    <location>
        <begin position="1414"/>
        <end position="1434"/>
    </location>
</feature>
<evidence type="ECO:0000256" key="5">
    <source>
        <dbReference type="ARBA" id="ARBA00012027"/>
    </source>
</evidence>
<reference evidence="21 22" key="1">
    <citation type="journal article" date="2011" name="Nat. Genet.">
        <title>The genome of the mesopolyploid crop species Brassica rapa.</title>
        <authorList>
            <consortium name="Brassica rapa Genome Sequencing Project Consortium"/>
            <person name="Wang X."/>
            <person name="Wang H."/>
            <person name="Wang J."/>
            <person name="Sun R."/>
            <person name="Wu J."/>
            <person name="Liu S."/>
            <person name="Bai Y."/>
            <person name="Mun J.H."/>
            <person name="Bancroft I."/>
            <person name="Cheng F."/>
            <person name="Huang S."/>
            <person name="Li X."/>
            <person name="Hua W."/>
            <person name="Wang J."/>
            <person name="Wang X."/>
            <person name="Freeling M."/>
            <person name="Pires J.C."/>
            <person name="Paterson A.H."/>
            <person name="Chalhoub B."/>
            <person name="Wang B."/>
            <person name="Hayward A."/>
            <person name="Sharpe A.G."/>
            <person name="Park B.S."/>
            <person name="Weisshaar B."/>
            <person name="Liu B."/>
            <person name="Li B."/>
            <person name="Liu B."/>
            <person name="Tong C."/>
            <person name="Song C."/>
            <person name="Duran C."/>
            <person name="Peng C."/>
            <person name="Geng C."/>
            <person name="Koh C."/>
            <person name="Lin C."/>
            <person name="Edwards D."/>
            <person name="Mu D."/>
            <person name="Shen D."/>
            <person name="Soumpourou E."/>
            <person name="Li F."/>
            <person name="Fraser F."/>
            <person name="Conant G."/>
            <person name="Lassalle G."/>
            <person name="King G.J."/>
            <person name="Bonnema G."/>
            <person name="Tang H."/>
            <person name="Wang H."/>
            <person name="Belcram H."/>
            <person name="Zhou H."/>
            <person name="Hirakawa H."/>
            <person name="Abe H."/>
            <person name="Guo H."/>
            <person name="Wang H."/>
            <person name="Jin H."/>
            <person name="Parkin I.A."/>
            <person name="Batley J."/>
            <person name="Kim J.S."/>
            <person name="Just J."/>
            <person name="Li J."/>
            <person name="Xu J."/>
            <person name="Deng J."/>
            <person name="Kim J.A."/>
            <person name="Li J."/>
            <person name="Yu J."/>
            <person name="Meng J."/>
            <person name="Wang J."/>
            <person name="Min J."/>
            <person name="Poulain J."/>
            <person name="Wang J."/>
            <person name="Hatakeyama K."/>
            <person name="Wu K."/>
            <person name="Wang L."/>
            <person name="Fang L."/>
            <person name="Trick M."/>
            <person name="Links M.G."/>
            <person name="Zhao M."/>
            <person name="Jin M."/>
            <person name="Ramchiary N."/>
            <person name="Drou N."/>
            <person name="Berkman P.J."/>
            <person name="Cai Q."/>
            <person name="Huang Q."/>
            <person name="Li R."/>
            <person name="Tabata S."/>
            <person name="Cheng S."/>
            <person name="Zhang S."/>
            <person name="Zhang S."/>
            <person name="Huang S."/>
            <person name="Sato S."/>
            <person name="Sun S."/>
            <person name="Kwon S.J."/>
            <person name="Choi S.R."/>
            <person name="Lee T.H."/>
            <person name="Fan W."/>
            <person name="Zhao X."/>
            <person name="Tan X."/>
            <person name="Xu X."/>
            <person name="Wang Y."/>
            <person name="Qiu Y."/>
            <person name="Yin Y."/>
            <person name="Li Y."/>
            <person name="Du Y."/>
            <person name="Liao Y."/>
            <person name="Lim Y."/>
            <person name="Narusaka Y."/>
            <person name="Wang Y."/>
            <person name="Wang Z."/>
            <person name="Li Z."/>
            <person name="Wang Z."/>
            <person name="Xiong Z."/>
            <person name="Zhang Z."/>
        </authorList>
    </citation>
    <scope>NUCLEOTIDE SEQUENCE [LARGE SCALE GENOMIC DNA]</scope>
    <source>
        <strain evidence="21 22">cv. Chiifu-401-42</strain>
    </source>
</reference>
<dbReference type="PRINTS" id="PR00019">
    <property type="entry name" value="LEURICHRPT"/>
</dbReference>
<evidence type="ECO:0000259" key="19">
    <source>
        <dbReference type="PROSITE" id="PS50004"/>
    </source>
</evidence>
<feature type="compositionally biased region" description="Polar residues" evidence="18">
    <location>
        <begin position="1491"/>
        <end position="1500"/>
    </location>
</feature>
<dbReference type="Pfam" id="PF12357">
    <property type="entry name" value="PLD_C"/>
    <property type="match status" value="1"/>
</dbReference>
<dbReference type="InterPro" id="IPR024632">
    <property type="entry name" value="PLipase_D_C"/>
</dbReference>
<dbReference type="GO" id="GO:0004630">
    <property type="term" value="F:phospholipase D activity"/>
    <property type="evidence" value="ECO:0000318"/>
    <property type="project" value="GO_Central"/>
</dbReference>